<evidence type="ECO:0000313" key="6">
    <source>
        <dbReference type="EMBL" id="MDQ7936676.1"/>
    </source>
</evidence>
<dbReference type="SUPFAM" id="SSF46689">
    <property type="entry name" value="Homeodomain-like"/>
    <property type="match status" value="1"/>
</dbReference>
<dbReference type="Pfam" id="PF01418">
    <property type="entry name" value="HTH_6"/>
    <property type="match status" value="1"/>
</dbReference>
<dbReference type="SUPFAM" id="SSF53697">
    <property type="entry name" value="SIS domain"/>
    <property type="match status" value="1"/>
</dbReference>
<dbReference type="InterPro" id="IPR036388">
    <property type="entry name" value="WH-like_DNA-bd_sf"/>
</dbReference>
<dbReference type="PROSITE" id="PS51464">
    <property type="entry name" value="SIS"/>
    <property type="match status" value="1"/>
</dbReference>
<sequence length="247" mass="27097">MAFFGYNDAKTLVGVDVAIYEYILAHESGIPFMHVRDLAAGAHVSNSSVMRFIRKMGYSSFPEFKVAFHKQSLEATPSLENGVQLLSAETFPSTLQRTLDLVAQTVLTANNVVFTGTGSSGNVAEYASRLTSTLGVNSFPVTDPYYPLIPQLKQTQKNVLITLSVSGQAAEVLGMLRQFQNDPATTLISITGHRDSPIAMLSTYALTYHTTEQRIHGHYDLTSQLPAMTIVEALARTIRHQAQLPHH</sequence>
<comment type="caution">
    <text evidence="6">The sequence shown here is derived from an EMBL/GenBank/DDBJ whole genome shotgun (WGS) entry which is preliminary data.</text>
</comment>
<evidence type="ECO:0000259" key="5">
    <source>
        <dbReference type="PROSITE" id="PS51464"/>
    </source>
</evidence>
<accession>A0ABU1A721</accession>
<name>A0ABU1A721_9LACO</name>
<proteinExistence type="predicted"/>
<dbReference type="EMBL" id="JAVCWF010000001">
    <property type="protein sequence ID" value="MDQ7936676.1"/>
    <property type="molecule type" value="Genomic_DNA"/>
</dbReference>
<evidence type="ECO:0000256" key="1">
    <source>
        <dbReference type="ARBA" id="ARBA00023015"/>
    </source>
</evidence>
<keyword evidence="3" id="KW-0804">Transcription</keyword>
<dbReference type="InterPro" id="IPR047640">
    <property type="entry name" value="RpiR-like"/>
</dbReference>
<dbReference type="PROSITE" id="PS51071">
    <property type="entry name" value="HTH_RPIR"/>
    <property type="match status" value="1"/>
</dbReference>
<dbReference type="PANTHER" id="PTHR30514">
    <property type="entry name" value="GLUCOKINASE"/>
    <property type="match status" value="1"/>
</dbReference>
<protein>
    <submittedName>
        <fullName evidence="6">MurR/RpiR family transcriptional regulator</fullName>
    </submittedName>
</protein>
<dbReference type="PANTHER" id="PTHR30514:SF1">
    <property type="entry name" value="HTH-TYPE TRANSCRIPTIONAL REGULATOR HEXR-RELATED"/>
    <property type="match status" value="1"/>
</dbReference>
<organism evidence="6 7">
    <name type="scientific">Lactiplantibacillus brownii</name>
    <dbReference type="NCBI Taxonomy" id="3069269"/>
    <lineage>
        <taxon>Bacteria</taxon>
        <taxon>Bacillati</taxon>
        <taxon>Bacillota</taxon>
        <taxon>Bacilli</taxon>
        <taxon>Lactobacillales</taxon>
        <taxon>Lactobacillaceae</taxon>
        <taxon>Lactiplantibacillus</taxon>
    </lineage>
</organism>
<gene>
    <name evidence="6" type="ORF">RA086_03325</name>
</gene>
<dbReference type="InterPro" id="IPR000281">
    <property type="entry name" value="HTH_RpiR"/>
</dbReference>
<evidence type="ECO:0000313" key="7">
    <source>
        <dbReference type="Proteomes" id="UP001227831"/>
    </source>
</evidence>
<evidence type="ECO:0000259" key="4">
    <source>
        <dbReference type="PROSITE" id="PS51071"/>
    </source>
</evidence>
<feature type="domain" description="HTH rpiR-type" evidence="4">
    <location>
        <begin position="1"/>
        <end position="75"/>
    </location>
</feature>
<dbReference type="Proteomes" id="UP001227831">
    <property type="component" value="Unassembled WGS sequence"/>
</dbReference>
<dbReference type="Gene3D" id="1.10.10.10">
    <property type="entry name" value="Winged helix-like DNA-binding domain superfamily/Winged helix DNA-binding domain"/>
    <property type="match status" value="1"/>
</dbReference>
<dbReference type="Gene3D" id="3.40.50.10490">
    <property type="entry name" value="Glucose-6-phosphate isomerase like protein, domain 1"/>
    <property type="match status" value="1"/>
</dbReference>
<feature type="domain" description="SIS" evidence="5">
    <location>
        <begin position="102"/>
        <end position="241"/>
    </location>
</feature>
<dbReference type="InterPro" id="IPR046348">
    <property type="entry name" value="SIS_dom_sf"/>
</dbReference>
<keyword evidence="7" id="KW-1185">Reference proteome</keyword>
<evidence type="ECO:0000256" key="2">
    <source>
        <dbReference type="ARBA" id="ARBA00023125"/>
    </source>
</evidence>
<dbReference type="CDD" id="cd05013">
    <property type="entry name" value="SIS_RpiR"/>
    <property type="match status" value="1"/>
</dbReference>
<dbReference type="Pfam" id="PF01380">
    <property type="entry name" value="SIS"/>
    <property type="match status" value="1"/>
</dbReference>
<dbReference type="InterPro" id="IPR009057">
    <property type="entry name" value="Homeodomain-like_sf"/>
</dbReference>
<evidence type="ECO:0000256" key="3">
    <source>
        <dbReference type="ARBA" id="ARBA00023163"/>
    </source>
</evidence>
<dbReference type="RefSeq" id="WP_308702492.1">
    <property type="nucleotide sequence ID" value="NZ_AP027463.1"/>
</dbReference>
<dbReference type="InterPro" id="IPR035472">
    <property type="entry name" value="RpiR-like_SIS"/>
</dbReference>
<keyword evidence="2" id="KW-0238">DNA-binding</keyword>
<reference evidence="6 7" key="1">
    <citation type="journal article" date="2023" name="Int. J. Syst. Evol. Microbiol.">
        <title>Lactiplantibacillus brownii sp. nov., a novel psychrotolerant species isolated from sauerkraut.</title>
        <authorList>
            <person name="Heng Y.C."/>
            <person name="Silvaraju S."/>
            <person name="Lee J.K.Y."/>
            <person name="Kittelmann S."/>
        </authorList>
    </citation>
    <scope>NUCLEOTIDE SEQUENCE [LARGE SCALE GENOMIC DNA]</scope>
    <source>
        <strain evidence="6 7">WILCCON 0030</strain>
    </source>
</reference>
<dbReference type="InterPro" id="IPR001347">
    <property type="entry name" value="SIS_dom"/>
</dbReference>
<keyword evidence="1" id="KW-0805">Transcription regulation</keyword>